<evidence type="ECO:0000256" key="6">
    <source>
        <dbReference type="ARBA" id="ARBA00022679"/>
    </source>
</evidence>
<dbReference type="InterPro" id="IPR036890">
    <property type="entry name" value="HATPase_C_sf"/>
</dbReference>
<feature type="domain" description="Histidine kinase" evidence="15">
    <location>
        <begin position="435"/>
        <end position="555"/>
    </location>
</feature>
<evidence type="ECO:0000256" key="13">
    <source>
        <dbReference type="ARBA" id="ARBA00023136"/>
    </source>
</evidence>
<dbReference type="EC" id="2.7.13.3" evidence="3"/>
<keyword evidence="12" id="KW-0902">Two-component regulatory system</keyword>
<evidence type="ECO:0000256" key="5">
    <source>
        <dbReference type="ARBA" id="ARBA00022553"/>
    </source>
</evidence>
<evidence type="ECO:0000256" key="12">
    <source>
        <dbReference type="ARBA" id="ARBA00023012"/>
    </source>
</evidence>
<dbReference type="InterPro" id="IPR029151">
    <property type="entry name" value="Sensor-like_sf"/>
</dbReference>
<dbReference type="PANTHER" id="PTHR43547:SF10">
    <property type="entry name" value="SENSOR HISTIDINE KINASE DCUS"/>
    <property type="match status" value="1"/>
</dbReference>
<evidence type="ECO:0000256" key="1">
    <source>
        <dbReference type="ARBA" id="ARBA00000085"/>
    </source>
</evidence>
<keyword evidence="17" id="KW-1185">Reference proteome</keyword>
<dbReference type="SUPFAM" id="SSF55890">
    <property type="entry name" value="Sporulation response regulatory protein Spo0B"/>
    <property type="match status" value="1"/>
</dbReference>
<dbReference type="InterPro" id="IPR035965">
    <property type="entry name" value="PAS-like_dom_sf"/>
</dbReference>
<keyword evidence="8" id="KW-0547">Nucleotide-binding</keyword>
<dbReference type="InterPro" id="IPR000014">
    <property type="entry name" value="PAS"/>
</dbReference>
<dbReference type="InterPro" id="IPR005467">
    <property type="entry name" value="His_kinase_dom"/>
</dbReference>
<dbReference type="RefSeq" id="WP_329407599.1">
    <property type="nucleotide sequence ID" value="NZ_CP109441.1"/>
</dbReference>
<dbReference type="SUPFAM" id="SSF55785">
    <property type="entry name" value="PYP-like sensor domain (PAS domain)"/>
    <property type="match status" value="1"/>
</dbReference>
<dbReference type="InterPro" id="IPR003594">
    <property type="entry name" value="HATPase_dom"/>
</dbReference>
<dbReference type="InterPro" id="IPR004358">
    <property type="entry name" value="Sig_transdc_His_kin-like_C"/>
</dbReference>
<evidence type="ECO:0000256" key="7">
    <source>
        <dbReference type="ARBA" id="ARBA00022692"/>
    </source>
</evidence>
<dbReference type="Gene3D" id="1.10.287.130">
    <property type="match status" value="1"/>
</dbReference>
<dbReference type="Pfam" id="PF14689">
    <property type="entry name" value="SPOB_a"/>
    <property type="match status" value="1"/>
</dbReference>
<keyword evidence="10" id="KW-0067">ATP-binding</keyword>
<proteinExistence type="predicted"/>
<dbReference type="CDD" id="cd00130">
    <property type="entry name" value="PAS"/>
    <property type="match status" value="1"/>
</dbReference>
<evidence type="ECO:0000256" key="4">
    <source>
        <dbReference type="ARBA" id="ARBA00022475"/>
    </source>
</evidence>
<evidence type="ECO:0000256" key="8">
    <source>
        <dbReference type="ARBA" id="ARBA00022741"/>
    </source>
</evidence>
<evidence type="ECO:0000313" key="17">
    <source>
        <dbReference type="Proteomes" id="UP001432062"/>
    </source>
</evidence>
<dbReference type="Proteomes" id="UP001432062">
    <property type="component" value="Chromosome"/>
</dbReference>
<dbReference type="PRINTS" id="PR00344">
    <property type="entry name" value="BCTRLSENSOR"/>
</dbReference>
<evidence type="ECO:0000256" key="9">
    <source>
        <dbReference type="ARBA" id="ARBA00022777"/>
    </source>
</evidence>
<dbReference type="SUPFAM" id="SSF55874">
    <property type="entry name" value="ATPase domain of HSP90 chaperone/DNA topoisomerase II/histidine kinase"/>
    <property type="match status" value="1"/>
</dbReference>
<dbReference type="Pfam" id="PF02518">
    <property type="entry name" value="HATPase_c"/>
    <property type="match status" value="1"/>
</dbReference>
<evidence type="ECO:0000256" key="14">
    <source>
        <dbReference type="SAM" id="Phobius"/>
    </source>
</evidence>
<evidence type="ECO:0000259" key="15">
    <source>
        <dbReference type="PROSITE" id="PS50109"/>
    </source>
</evidence>
<dbReference type="Gene3D" id="3.30.565.10">
    <property type="entry name" value="Histidine kinase-like ATPase, C-terminal domain"/>
    <property type="match status" value="1"/>
</dbReference>
<feature type="transmembrane region" description="Helical" evidence="14">
    <location>
        <begin position="21"/>
        <end position="43"/>
    </location>
</feature>
<keyword evidence="6" id="KW-0808">Transferase</keyword>
<accession>A0ABZ1YN11</accession>
<dbReference type="EMBL" id="CP109441">
    <property type="protein sequence ID" value="WUV44610.1"/>
    <property type="molecule type" value="Genomic_DNA"/>
</dbReference>
<dbReference type="GO" id="GO:0016301">
    <property type="term" value="F:kinase activity"/>
    <property type="evidence" value="ECO:0007669"/>
    <property type="project" value="UniProtKB-KW"/>
</dbReference>
<dbReference type="SUPFAM" id="SSF103190">
    <property type="entry name" value="Sensory domain-like"/>
    <property type="match status" value="1"/>
</dbReference>
<gene>
    <name evidence="16" type="ORF">OG563_36420</name>
</gene>
<comment type="subcellular location">
    <subcellularLocation>
        <location evidence="2">Cell membrane</location>
        <topology evidence="2">Multi-pass membrane protein</topology>
    </subcellularLocation>
</comment>
<keyword evidence="11 14" id="KW-1133">Transmembrane helix</keyword>
<keyword evidence="9 16" id="KW-0418">Kinase</keyword>
<dbReference type="PANTHER" id="PTHR43547">
    <property type="entry name" value="TWO-COMPONENT HISTIDINE KINASE"/>
    <property type="match status" value="1"/>
</dbReference>
<dbReference type="InterPro" id="IPR039506">
    <property type="entry name" value="SPOB_a"/>
</dbReference>
<comment type="catalytic activity">
    <reaction evidence="1">
        <text>ATP + protein L-histidine = ADP + protein N-phospho-L-histidine.</text>
        <dbReference type="EC" id="2.7.13.3"/>
    </reaction>
</comment>
<dbReference type="InterPro" id="IPR016120">
    <property type="entry name" value="Sig_transdc_His_kin_SpoOB"/>
</dbReference>
<keyword evidence="13 14" id="KW-0472">Membrane</keyword>
<evidence type="ECO:0000256" key="11">
    <source>
        <dbReference type="ARBA" id="ARBA00022989"/>
    </source>
</evidence>
<keyword evidence="4" id="KW-1003">Cell membrane</keyword>
<keyword evidence="7 14" id="KW-0812">Transmembrane</keyword>
<dbReference type="Pfam" id="PF17203">
    <property type="entry name" value="sCache_3_2"/>
    <property type="match status" value="1"/>
</dbReference>
<organism evidence="16 17">
    <name type="scientific">Nocardia vinacea</name>
    <dbReference type="NCBI Taxonomy" id="96468"/>
    <lineage>
        <taxon>Bacteria</taxon>
        <taxon>Bacillati</taxon>
        <taxon>Actinomycetota</taxon>
        <taxon>Actinomycetes</taxon>
        <taxon>Mycobacteriales</taxon>
        <taxon>Nocardiaceae</taxon>
        <taxon>Nocardia</taxon>
    </lineage>
</organism>
<dbReference type="SMART" id="SM00387">
    <property type="entry name" value="HATPase_c"/>
    <property type="match status" value="1"/>
</dbReference>
<evidence type="ECO:0000256" key="3">
    <source>
        <dbReference type="ARBA" id="ARBA00012438"/>
    </source>
</evidence>
<dbReference type="InterPro" id="IPR033463">
    <property type="entry name" value="sCache_3"/>
</dbReference>
<protein>
    <recommendedName>
        <fullName evidence="3">histidine kinase</fullName>
        <ecNumber evidence="3">2.7.13.3</ecNumber>
    </recommendedName>
</protein>
<evidence type="ECO:0000256" key="2">
    <source>
        <dbReference type="ARBA" id="ARBA00004651"/>
    </source>
</evidence>
<keyword evidence="5" id="KW-0597">Phosphoprotein</keyword>
<dbReference type="PROSITE" id="PS50109">
    <property type="entry name" value="HIS_KIN"/>
    <property type="match status" value="1"/>
</dbReference>
<evidence type="ECO:0000256" key="10">
    <source>
        <dbReference type="ARBA" id="ARBA00022840"/>
    </source>
</evidence>
<evidence type="ECO:0000313" key="16">
    <source>
        <dbReference type="EMBL" id="WUV44610.1"/>
    </source>
</evidence>
<dbReference type="Gene3D" id="3.30.450.20">
    <property type="entry name" value="PAS domain"/>
    <property type="match status" value="2"/>
</dbReference>
<sequence>MAKDGRARRRTTGHFRLRTQVLLLQIVIVSVTLGAAFAVFGYVSGQRLNDQYGQRALAIARSIAAEPVVREEVARYAPGTVTPELRPELTAGPLERIAIDTTQRTGALFVVITDDAGIRLAHPDEARLTEHVSTDPSEALAGREVIVKERGTLGPSVRAKVPVVEAGSDRIVGAVSVGISTTAVRGQLLSDLRTAALFIAAALLIGVAGSALLAWRWRGLTLGLEPAELAELVQGQAAVLHGIGRGVLAADSAWRTTFVNDEARRLLGISAEIGSPVDEIGLTPRVLEVFRALDEQPTPATIGSHIVVVAARPVTRDGRNLGAVLTVRDRTDVEALTRQLDAVQSMSTVLRAQRHEFSNKMHLLSGLLHGGRTDEASHVIDELIGAGPLGAATPGIDAIHDAYLQAFLAAKAAHSRESGVELVLGPNTWVDGNLAEPVDVTTVLGNLLDNAIEAARIAADPTKQVEVELVQEDSTLHIAVADSGDGVAPEMIDTLFTEGTSTRDDHGVPGGRGVGLALIRQIARAHGGDVRLASARGGAPPLTGAEFIARIPGVLVDSEMPWPQQI</sequence>
<reference evidence="16" key="1">
    <citation type="submission" date="2022-10" db="EMBL/GenBank/DDBJ databases">
        <title>The complete genomes of actinobacterial strains from the NBC collection.</title>
        <authorList>
            <person name="Joergensen T.S."/>
            <person name="Alvarez Arevalo M."/>
            <person name="Sterndorff E.B."/>
            <person name="Faurdal D."/>
            <person name="Vuksanovic O."/>
            <person name="Mourched A.-S."/>
            <person name="Charusanti P."/>
            <person name="Shaw S."/>
            <person name="Blin K."/>
            <person name="Weber T."/>
        </authorList>
    </citation>
    <scope>NUCLEOTIDE SEQUENCE</scope>
    <source>
        <strain evidence="16">NBC_01482</strain>
    </source>
</reference>
<name>A0ABZ1YN11_9NOCA</name>